<evidence type="ECO:0000313" key="4">
    <source>
        <dbReference type="Proteomes" id="UP000315017"/>
    </source>
</evidence>
<feature type="domain" description="DUF1653" evidence="1">
    <location>
        <begin position="7"/>
        <end position="67"/>
    </location>
</feature>
<name>A0A517YFK9_9BACT</name>
<dbReference type="Pfam" id="PF07883">
    <property type="entry name" value="Cupin_2"/>
    <property type="match status" value="1"/>
</dbReference>
<dbReference type="KEGG" id="aagg:ETAA8_41210"/>
<keyword evidence="4" id="KW-1185">Reference proteome</keyword>
<gene>
    <name evidence="3" type="ORF">ETAA8_41210</name>
</gene>
<dbReference type="EMBL" id="CP036274">
    <property type="protein sequence ID" value="QDU29014.1"/>
    <property type="molecule type" value="Genomic_DNA"/>
</dbReference>
<dbReference type="Gene3D" id="2.60.120.10">
    <property type="entry name" value="Jelly Rolls"/>
    <property type="match status" value="1"/>
</dbReference>
<dbReference type="RefSeq" id="WP_238397428.1">
    <property type="nucleotide sequence ID" value="NZ_CP036274.1"/>
</dbReference>
<dbReference type="InterPro" id="IPR023387">
    <property type="entry name" value="DUF1653-like_dom"/>
</dbReference>
<feature type="domain" description="Cupin type-2" evidence="2">
    <location>
        <begin position="114"/>
        <end position="177"/>
    </location>
</feature>
<dbReference type="Pfam" id="PF07866">
    <property type="entry name" value="DUF1653"/>
    <property type="match status" value="1"/>
</dbReference>
<dbReference type="Gene3D" id="2.30.30.320">
    <property type="entry name" value="DUF1653-like domain"/>
    <property type="match status" value="1"/>
</dbReference>
<dbReference type="InterPro" id="IPR014710">
    <property type="entry name" value="RmlC-like_jellyroll"/>
</dbReference>
<dbReference type="CDD" id="cd06981">
    <property type="entry name" value="cupin_reut_a1446"/>
    <property type="match status" value="1"/>
</dbReference>
<protein>
    <submittedName>
        <fullName evidence="3">Cupin domain protein</fullName>
    </submittedName>
</protein>
<reference evidence="3 4" key="1">
    <citation type="submission" date="2019-02" db="EMBL/GenBank/DDBJ databases">
        <title>Deep-cultivation of Planctomycetes and their phenomic and genomic characterization uncovers novel biology.</title>
        <authorList>
            <person name="Wiegand S."/>
            <person name="Jogler M."/>
            <person name="Boedeker C."/>
            <person name="Pinto D."/>
            <person name="Vollmers J."/>
            <person name="Rivas-Marin E."/>
            <person name="Kohn T."/>
            <person name="Peeters S.H."/>
            <person name="Heuer A."/>
            <person name="Rast P."/>
            <person name="Oberbeckmann S."/>
            <person name="Bunk B."/>
            <person name="Jeske O."/>
            <person name="Meyerdierks A."/>
            <person name="Storesund J.E."/>
            <person name="Kallscheuer N."/>
            <person name="Luecker S."/>
            <person name="Lage O.M."/>
            <person name="Pohl T."/>
            <person name="Merkel B.J."/>
            <person name="Hornburger P."/>
            <person name="Mueller R.-W."/>
            <person name="Bruemmer F."/>
            <person name="Labrenz M."/>
            <person name="Spormann A.M."/>
            <person name="Op den Camp H."/>
            <person name="Overmann J."/>
            <person name="Amann R."/>
            <person name="Jetten M.S.M."/>
            <person name="Mascher T."/>
            <person name="Medema M.H."/>
            <person name="Devos D.P."/>
            <person name="Kaster A.-K."/>
            <person name="Ovreas L."/>
            <person name="Rohde M."/>
            <person name="Galperin M.Y."/>
            <person name="Jogler C."/>
        </authorList>
    </citation>
    <scope>NUCLEOTIDE SEQUENCE [LARGE SCALE GENOMIC DNA]</scope>
    <source>
        <strain evidence="3 4">ETA_A8</strain>
    </source>
</reference>
<dbReference type="InterPro" id="IPR013096">
    <property type="entry name" value="Cupin_2"/>
</dbReference>
<organism evidence="3 4">
    <name type="scientific">Anatilimnocola aggregata</name>
    <dbReference type="NCBI Taxonomy" id="2528021"/>
    <lineage>
        <taxon>Bacteria</taxon>
        <taxon>Pseudomonadati</taxon>
        <taxon>Planctomycetota</taxon>
        <taxon>Planctomycetia</taxon>
        <taxon>Pirellulales</taxon>
        <taxon>Pirellulaceae</taxon>
        <taxon>Anatilimnocola</taxon>
    </lineage>
</organism>
<dbReference type="SUPFAM" id="SSF51182">
    <property type="entry name" value="RmlC-like cupins"/>
    <property type="match status" value="1"/>
</dbReference>
<dbReference type="AlphaFoldDB" id="A0A517YFK9"/>
<dbReference type="InterPro" id="IPR037135">
    <property type="entry name" value="DUF1653-like_dom_sf"/>
</dbReference>
<evidence type="ECO:0000259" key="2">
    <source>
        <dbReference type="Pfam" id="PF07883"/>
    </source>
</evidence>
<evidence type="ECO:0000313" key="3">
    <source>
        <dbReference type="EMBL" id="QDU29014.1"/>
    </source>
</evidence>
<proteinExistence type="predicted"/>
<accession>A0A517YFK9</accession>
<sequence length="186" mass="21476">MSEVTPGRYRHYKGNKYTVIGTARHSETLEEMVVYRQEYGEHGLWVRPKEMFLEMVKVDGQDVLRFQRLGSSSESIGESVTNIFDDLPQHLPKEVVQTLIQAADVRIERIISHGHASAPDSWYDQAQHEWVIVLKGAARLQFEDEMVEMKPGDFINIAAFRKHRVDWTTPHEPTIWLGVRYGGNRA</sequence>
<dbReference type="InterPro" id="IPR011051">
    <property type="entry name" value="RmlC_Cupin_sf"/>
</dbReference>
<evidence type="ECO:0000259" key="1">
    <source>
        <dbReference type="Pfam" id="PF07866"/>
    </source>
</evidence>
<dbReference type="Proteomes" id="UP000315017">
    <property type="component" value="Chromosome"/>
</dbReference>